<dbReference type="GO" id="GO:0016779">
    <property type="term" value="F:nucleotidyltransferase activity"/>
    <property type="evidence" value="ECO:0007669"/>
    <property type="project" value="TreeGrafter"/>
</dbReference>
<dbReference type="PANTHER" id="PTHR12271">
    <property type="entry name" value="POLY A POLYMERASE CID PAP -RELATED"/>
    <property type="match status" value="1"/>
</dbReference>
<feature type="region of interest" description="Disordered" evidence="1">
    <location>
        <begin position="1"/>
        <end position="148"/>
    </location>
</feature>
<sequence>MRRYRSESVSSRSSEGRGKGRGGRGYYRGSGRLARGGASSRGQAGTGRRRGGMSRGGGGQRGLHRRDSTASERSQMSGASACEGALLRSGNNRTERRGLKETHKFTDMADRNRDDRNRDDRNRDDRNRDDRNRDEQVRDGGGSLLSVNPKYTSDESWFLQSGLLQELPPERARLATNKSDAAHKSDAAQHLGASGSHPDEFDSLYWEWEARNFGQGLDRDSLVLLFRMQSAQYIFRIVEEFLALIKSPTVSLEACQQLVRQLNIGSYQLYQVPTVEMLYGLQRIVYLIVNAMLDRYQSPKFRGDIIYELLHNTLMRYLIINAEAPVFRNSAGDLASGDALNKETLSDAKATLAEDRSEYLNEDRNEYLNEDRDGDRGGERGGDPDDDEGRQCQDGEADRACEERSGDECVKDFRADETVDVVLLSDAVVSDALLTEAIVSESIVSGAIASEALPSVPVQGMDEVAAVPLMDASIPFVDEESVASERARMRGVLNSGALAGHFPRVTREERQSVCDRVLERMPSSALYLTGWFHRRQWDLERDLEVSGLFRSNDFSVTETLDLLKRLENFGRKDESNRVAEEVQKIVENYLGVELRLYGSSATGLATGHSDFDFQMILQDCAKSKKCHKVCRWIDFESVAYANLSLDVSNTTGYVRTVVKALTSHLERKHKEDYTVSAILTAKKPLVSLQHIDTGVNVDICVSLNVVGLCNSALLKNYVKLDSRFAQLAILVKNWSKNRRVNGAYHGHLSSYTITLTVLIFLIKQGVLPNIQMPDDIYCHVLESIRTSVPKKNRDRKQHLEQVSYEAKYGLLQPLEYYQRNFSVTDERLCENPTITFEETPWSNWRSKNTATLPALFSEYIRYMLFGVKWFTEILSPRCAPFPLSKVELLINHNATNHGQYIGPQPLRKKKNSSIIESLDRVPFDNSRITGFLYDNQKLPPTNVYDWFYHHPAHSVAE</sequence>
<feature type="compositionally biased region" description="Low complexity" evidence="1">
    <location>
        <begin position="29"/>
        <end position="43"/>
    </location>
</feature>
<dbReference type="AlphaFoldDB" id="A0A023B4K3"/>
<dbReference type="eggNOG" id="KOG2277">
    <property type="taxonomic scope" value="Eukaryota"/>
</dbReference>
<dbReference type="InterPro" id="IPR043519">
    <property type="entry name" value="NT_sf"/>
</dbReference>
<evidence type="ECO:0000313" key="3">
    <source>
        <dbReference type="EMBL" id="EZG56499.1"/>
    </source>
</evidence>
<dbReference type="Gene3D" id="1.10.1410.10">
    <property type="match status" value="1"/>
</dbReference>
<dbReference type="VEuPathDB" id="CryptoDB:GNI_103300"/>
<dbReference type="CDD" id="cd05402">
    <property type="entry name" value="NT_PAP_TUTase"/>
    <property type="match status" value="1"/>
</dbReference>
<protein>
    <recommendedName>
        <fullName evidence="2">Poly(A) RNA polymerase mitochondrial-like central palm domain-containing protein</fullName>
    </recommendedName>
</protein>
<dbReference type="Gene3D" id="3.30.460.10">
    <property type="entry name" value="Beta Polymerase, domain 2"/>
    <property type="match status" value="1"/>
</dbReference>
<organism evidence="3 4">
    <name type="scientific">Gregarina niphandrodes</name>
    <name type="common">Septate eugregarine</name>
    <dbReference type="NCBI Taxonomy" id="110365"/>
    <lineage>
        <taxon>Eukaryota</taxon>
        <taxon>Sar</taxon>
        <taxon>Alveolata</taxon>
        <taxon>Apicomplexa</taxon>
        <taxon>Conoidasida</taxon>
        <taxon>Gregarinasina</taxon>
        <taxon>Eugregarinorida</taxon>
        <taxon>Gregarinidae</taxon>
        <taxon>Gregarina</taxon>
    </lineage>
</organism>
<feature type="compositionally biased region" description="Basic and acidic residues" evidence="1">
    <location>
        <begin position="93"/>
        <end position="138"/>
    </location>
</feature>
<proteinExistence type="predicted"/>
<dbReference type="OrthoDB" id="332365at2759"/>
<feature type="region of interest" description="Disordered" evidence="1">
    <location>
        <begin position="360"/>
        <end position="406"/>
    </location>
</feature>
<feature type="region of interest" description="Disordered" evidence="1">
    <location>
        <begin position="176"/>
        <end position="197"/>
    </location>
</feature>
<keyword evidence="4" id="KW-1185">Reference proteome</keyword>
<dbReference type="SUPFAM" id="SSF81631">
    <property type="entry name" value="PAP/OAS1 substrate-binding domain"/>
    <property type="match status" value="1"/>
</dbReference>
<dbReference type="GO" id="GO:0031123">
    <property type="term" value="P:RNA 3'-end processing"/>
    <property type="evidence" value="ECO:0007669"/>
    <property type="project" value="TreeGrafter"/>
</dbReference>
<dbReference type="PANTHER" id="PTHR12271:SF40">
    <property type="entry name" value="POLY(A) RNA POLYMERASE GLD2"/>
    <property type="match status" value="1"/>
</dbReference>
<gene>
    <name evidence="3" type="ORF">GNI_103300</name>
</gene>
<dbReference type="Proteomes" id="UP000019763">
    <property type="component" value="Unassembled WGS sequence"/>
</dbReference>
<accession>A0A023B4K3</accession>
<reference evidence="3" key="1">
    <citation type="submission" date="2013-12" db="EMBL/GenBank/DDBJ databases">
        <authorList>
            <person name="Omoto C.K."/>
            <person name="Sibley D."/>
            <person name="Venepally P."/>
            <person name="Hadjithomas M."/>
            <person name="Karamycheva S."/>
            <person name="Brunk B."/>
            <person name="Roos D."/>
            <person name="Caler E."/>
            <person name="Lorenzi H."/>
        </authorList>
    </citation>
    <scope>NUCLEOTIDE SEQUENCE</scope>
</reference>
<dbReference type="SUPFAM" id="SSF81301">
    <property type="entry name" value="Nucleotidyltransferase"/>
    <property type="match status" value="1"/>
</dbReference>
<evidence type="ECO:0000259" key="2">
    <source>
        <dbReference type="Pfam" id="PF22600"/>
    </source>
</evidence>
<dbReference type="EMBL" id="AFNH02000773">
    <property type="protein sequence ID" value="EZG56499.1"/>
    <property type="molecule type" value="Genomic_DNA"/>
</dbReference>
<name>A0A023B4K3_GRENI</name>
<comment type="caution">
    <text evidence="3">The sequence shown here is derived from an EMBL/GenBank/DDBJ whole genome shotgun (WGS) entry which is preliminary data.</text>
</comment>
<feature type="domain" description="Poly(A) RNA polymerase mitochondrial-like central palm" evidence="2">
    <location>
        <begin position="574"/>
        <end position="718"/>
    </location>
</feature>
<dbReference type="InterPro" id="IPR054708">
    <property type="entry name" value="MTPAP-like_central"/>
</dbReference>
<evidence type="ECO:0000313" key="4">
    <source>
        <dbReference type="Proteomes" id="UP000019763"/>
    </source>
</evidence>
<dbReference type="RefSeq" id="XP_011131238.1">
    <property type="nucleotide sequence ID" value="XM_011132936.1"/>
</dbReference>
<evidence type="ECO:0000256" key="1">
    <source>
        <dbReference type="SAM" id="MobiDB-lite"/>
    </source>
</evidence>
<dbReference type="GeneID" id="22913658"/>
<dbReference type="Pfam" id="PF22600">
    <property type="entry name" value="MTPAP-like_central"/>
    <property type="match status" value="1"/>
</dbReference>